<evidence type="ECO:0000313" key="3">
    <source>
        <dbReference type="Proteomes" id="UP001595719"/>
    </source>
</evidence>
<dbReference type="RefSeq" id="WP_179003044.1">
    <property type="nucleotide sequence ID" value="NZ_JBHSCO010000006.1"/>
</dbReference>
<keyword evidence="1" id="KW-0732">Signal</keyword>
<feature type="chain" id="PRO_5045809757" evidence="1">
    <location>
        <begin position="21"/>
        <end position="317"/>
    </location>
</feature>
<accession>A0ABV8WDN6</accession>
<feature type="signal peptide" evidence="1">
    <location>
        <begin position="1"/>
        <end position="20"/>
    </location>
</feature>
<proteinExistence type="predicted"/>
<name>A0ABV8WDN6_9FLAO</name>
<evidence type="ECO:0000313" key="2">
    <source>
        <dbReference type="EMBL" id="MFC4393520.1"/>
    </source>
</evidence>
<evidence type="ECO:0000256" key="1">
    <source>
        <dbReference type="SAM" id="SignalP"/>
    </source>
</evidence>
<organism evidence="2 3">
    <name type="scientific">Flavobacterium quisquiliarum</name>
    <dbReference type="NCBI Taxonomy" id="1834436"/>
    <lineage>
        <taxon>Bacteria</taxon>
        <taxon>Pseudomonadati</taxon>
        <taxon>Bacteroidota</taxon>
        <taxon>Flavobacteriia</taxon>
        <taxon>Flavobacteriales</taxon>
        <taxon>Flavobacteriaceae</taxon>
        <taxon>Flavobacterium</taxon>
    </lineage>
</organism>
<protein>
    <submittedName>
        <fullName evidence="2">Uncharacterized protein</fullName>
    </submittedName>
</protein>
<dbReference type="EMBL" id="JBHSCO010000006">
    <property type="protein sequence ID" value="MFC4393520.1"/>
    <property type="molecule type" value="Genomic_DNA"/>
</dbReference>
<reference evidence="3" key="1">
    <citation type="journal article" date="2019" name="Int. J. Syst. Evol. Microbiol.">
        <title>The Global Catalogue of Microorganisms (GCM) 10K type strain sequencing project: providing services to taxonomists for standard genome sequencing and annotation.</title>
        <authorList>
            <consortium name="The Broad Institute Genomics Platform"/>
            <consortium name="The Broad Institute Genome Sequencing Center for Infectious Disease"/>
            <person name="Wu L."/>
            <person name="Ma J."/>
        </authorList>
    </citation>
    <scope>NUCLEOTIDE SEQUENCE [LARGE SCALE GENOMIC DNA]</scope>
    <source>
        <strain evidence="3">CGMCC 1.15345</strain>
    </source>
</reference>
<keyword evidence="3" id="KW-1185">Reference proteome</keyword>
<gene>
    <name evidence="2" type="ORF">ACFOY0_21185</name>
</gene>
<sequence>MKKIILIQLILFGLQLTSCAQKNEQSPMSRQIKQYENQPIYRLKIASSLSYVVTINGITTATKNQNAGDDRWFLINNCIPVSGKQDIEVTIFPRMNEKGTQHIPFFENNDFFELEIELTNLGKEPKIVYEYELPQMELGSKSSYKFKDSFKANVPYQLTNWNTGKELTKIDSTWLKNEVLASYKMLKSYFENQQGEQFVILVDNGMYNIAQSAYLDQLEYETMKTIKANFINEEPCVLEELDNYELVISANGKLVSLRRNDGYNMGEGVLRRKYIENGQEVVHIDDVVFYAPQTKSSATFPKLEVIMYQNLEKPFNP</sequence>
<dbReference type="Proteomes" id="UP001595719">
    <property type="component" value="Unassembled WGS sequence"/>
</dbReference>
<comment type="caution">
    <text evidence="2">The sequence shown here is derived from an EMBL/GenBank/DDBJ whole genome shotgun (WGS) entry which is preliminary data.</text>
</comment>